<accession>A0ABU3C428</accession>
<evidence type="ECO:0000313" key="1">
    <source>
        <dbReference type="EMBL" id="MDT0636277.1"/>
    </source>
</evidence>
<dbReference type="RefSeq" id="WP_311654172.1">
    <property type="nucleotide sequence ID" value="NZ_JAVRIB010000024.1"/>
</dbReference>
<organism evidence="1 2">
    <name type="scientific">Spectribacter hydrogenoxidans</name>
    <dbReference type="NCBI Taxonomy" id="3075608"/>
    <lineage>
        <taxon>Bacteria</taxon>
        <taxon>Pseudomonadati</taxon>
        <taxon>Pseudomonadota</taxon>
        <taxon>Gammaproteobacteria</taxon>
        <taxon>Salinisphaerales</taxon>
        <taxon>Salinisphaeraceae</taxon>
        <taxon>Spectribacter</taxon>
    </lineage>
</organism>
<keyword evidence="2" id="KW-1185">Reference proteome</keyword>
<dbReference type="EMBL" id="JAVRIB010000024">
    <property type="protein sequence ID" value="MDT0636277.1"/>
    <property type="molecule type" value="Genomic_DNA"/>
</dbReference>
<evidence type="ECO:0008006" key="3">
    <source>
        <dbReference type="Google" id="ProtNLM"/>
    </source>
</evidence>
<name>A0ABU3C428_9GAMM</name>
<dbReference type="InterPro" id="IPR034904">
    <property type="entry name" value="FSCA_dom_sf"/>
</dbReference>
<evidence type="ECO:0000313" key="2">
    <source>
        <dbReference type="Proteomes" id="UP001251857"/>
    </source>
</evidence>
<dbReference type="Proteomes" id="UP001251857">
    <property type="component" value="Unassembled WGS sequence"/>
</dbReference>
<dbReference type="Gene3D" id="3.30.300.130">
    <property type="entry name" value="Fe-S cluster assembly (FSCA)"/>
    <property type="match status" value="1"/>
</dbReference>
<gene>
    <name evidence="1" type="ORF">RM532_15095</name>
</gene>
<sequence>MSRGGEDFDGQVARLQGLLAALDGVGEPAAADAARELVQVVIEMHGMALSELMSLIGEAGAQPADTLPPKLAANPRVRGLLLLHDLHPDDLATRAGQALDRLRPHLAVQGVRAELAGVANGAVRVTLTASGQKSNRPSAEVLRREIEETLLDMAPDATDLVIDGLETASGAQEVYVPISAIARAG</sequence>
<comment type="caution">
    <text evidence="1">The sequence shown here is derived from an EMBL/GenBank/DDBJ whole genome shotgun (WGS) entry which is preliminary data.</text>
</comment>
<protein>
    <recommendedName>
        <fullName evidence="3">NifU-like domain-containing protein</fullName>
    </recommendedName>
</protein>
<reference evidence="1 2" key="1">
    <citation type="submission" date="2023-09" db="EMBL/GenBank/DDBJ databases">
        <authorList>
            <person name="Rey-Velasco X."/>
        </authorList>
    </citation>
    <scope>NUCLEOTIDE SEQUENCE [LARGE SCALE GENOMIC DNA]</scope>
    <source>
        <strain evidence="1 2">W335</strain>
    </source>
</reference>
<proteinExistence type="predicted"/>